<dbReference type="GO" id="GO:0001228">
    <property type="term" value="F:DNA-binding transcription activator activity, RNA polymerase II-specific"/>
    <property type="evidence" value="ECO:0007669"/>
    <property type="project" value="TreeGrafter"/>
</dbReference>
<feature type="region of interest" description="Disordered" evidence="23">
    <location>
        <begin position="492"/>
        <end position="515"/>
    </location>
</feature>
<feature type="region of interest" description="Disordered" evidence="23">
    <location>
        <begin position="659"/>
        <end position="679"/>
    </location>
</feature>
<dbReference type="InParanoid" id="A0A1X7V7G7"/>
<evidence type="ECO:0000256" key="12">
    <source>
        <dbReference type="ARBA" id="ARBA00022842"/>
    </source>
</evidence>
<evidence type="ECO:0000256" key="15">
    <source>
        <dbReference type="ARBA" id="ARBA00023125"/>
    </source>
</evidence>
<dbReference type="PANTHER" id="PTHR10270">
    <property type="entry name" value="SOX TRANSCRIPTION FACTOR"/>
    <property type="match status" value="1"/>
</dbReference>
<dbReference type="InterPro" id="IPR036910">
    <property type="entry name" value="HMG_box_dom_sf"/>
</dbReference>
<feature type="compositionally biased region" description="Basic and acidic residues" evidence="23">
    <location>
        <begin position="236"/>
        <end position="246"/>
    </location>
</feature>
<accession>A0A1X7V7G7</accession>
<feature type="compositionally biased region" description="Low complexity" evidence="23">
    <location>
        <begin position="492"/>
        <end position="503"/>
    </location>
</feature>
<dbReference type="PANTHER" id="PTHR10270:SF161">
    <property type="entry name" value="SEX-DETERMINING REGION Y PROTEIN"/>
    <property type="match status" value="1"/>
</dbReference>
<evidence type="ECO:0000256" key="23">
    <source>
        <dbReference type="SAM" id="MobiDB-lite"/>
    </source>
</evidence>
<comment type="catalytic activity">
    <reaction evidence="20">
        <text>diphospho-myo-inositol polyphosphate + H2O = myo-inositol polyphosphate + phosphate.</text>
        <dbReference type="EC" id="3.6.1.52"/>
    </reaction>
</comment>
<evidence type="ECO:0000256" key="13">
    <source>
        <dbReference type="ARBA" id="ARBA00022860"/>
    </source>
</evidence>
<comment type="similarity">
    <text evidence="5">Belongs to the Nudix hydrolase family. DIPP subfamily.</text>
</comment>
<keyword evidence="13" id="KW-0112">Calmodulin-binding</keyword>
<evidence type="ECO:0000256" key="11">
    <source>
        <dbReference type="ARBA" id="ARBA00022801"/>
    </source>
</evidence>
<evidence type="ECO:0000256" key="1">
    <source>
        <dbReference type="ARBA" id="ARBA00001946"/>
    </source>
</evidence>
<evidence type="ECO:0000256" key="21">
    <source>
        <dbReference type="ARBA" id="ARBA00045821"/>
    </source>
</evidence>
<keyword evidence="18 22" id="KW-0539">Nucleus</keyword>
<keyword evidence="10" id="KW-0221">Differentiation</keyword>
<evidence type="ECO:0000256" key="5">
    <source>
        <dbReference type="ARBA" id="ARBA00008266"/>
    </source>
</evidence>
<dbReference type="EnsemblMetazoa" id="Aqu2.1.36225_001">
    <property type="protein sequence ID" value="Aqu2.1.36225_001"/>
    <property type="gene ID" value="Aqu2.1.36225"/>
</dbReference>
<sequence>MCLGGRLDCTAYPHVRSMSSAHAMMEASVGMFTGMEGKLKKKGVKAKEASNQRVYDKDGYRRRVDCLLFRNSKKQEVLLVSSRNHPDLWTIAGGGIEPLETPAQAAVREGHEEAGVTCEVISSIGVFEDKERKTRTEAFSMLVTSEAEDYLDKNNWGRSKKWFSVKEAIEILNMRQKYDKMAYFALAGRSTSVSMDQPVKEEDKIEKDISRDREGSEVGEEENETRNGFQEEEEVVDKQEEKESKGKKGKHGGGRIKRPMNAFMVWSSLERKKLAEKEPNLHNTELSKRLGQMWKEMTEEDKTPYRQEATRLKDKLMEDHPEYKYKPRRRKDLRHIQTSTGNIGLFSSHVIADRSYSAPPVPPILPSSNSLYHYNQDMIDGVGSGQTHYPYYHSTPTSPHHINSIMPHNMFPPHYYHPHLGGSPPAAFQIGGSSNQLALQQHTGHLPHLAQGGPPAADLRLECTMTSVGCDSTIPTGLVTSTYFQFPSPLVVSSSPSSPTSPVYASETPPCSPYMPSSTTSIQSYSISETSNTTQVTTSPRDACSPTFLSPPLYSPSPYPLREPYYAQFRYPPEDFIQPVPPNYATSPTLHMGTGREGGYMYNPVPPTLIKMDASHNIQQSHPSSLKLEQGDCTCGTNYPVMAPFSPNSPLSAVSEGLPISPDLTPRKPPGTETDGVFF</sequence>
<dbReference type="FunFam" id="3.90.79.10:FF:000002">
    <property type="entry name" value="diphosphoinositol polyphosphate phosphohydrolase 1"/>
    <property type="match status" value="1"/>
</dbReference>
<dbReference type="GO" id="GO:0030154">
    <property type="term" value="P:cell differentiation"/>
    <property type="evidence" value="ECO:0007669"/>
    <property type="project" value="UniProtKB-KW"/>
</dbReference>
<dbReference type="PROSITE" id="PS51462">
    <property type="entry name" value="NUDIX"/>
    <property type="match status" value="1"/>
</dbReference>
<proteinExistence type="inferred from homology"/>
<evidence type="ECO:0000256" key="16">
    <source>
        <dbReference type="ARBA" id="ARBA00023159"/>
    </source>
</evidence>
<dbReference type="Gene3D" id="1.10.30.10">
    <property type="entry name" value="High mobility group box domain"/>
    <property type="match status" value="1"/>
</dbReference>
<dbReference type="STRING" id="400682.A0A1X7V7G7"/>
<dbReference type="OrthoDB" id="2011998at2759"/>
<keyword evidence="17" id="KW-0804">Transcription</keyword>
<evidence type="ECO:0000256" key="10">
    <source>
        <dbReference type="ARBA" id="ARBA00022782"/>
    </source>
</evidence>
<evidence type="ECO:0000256" key="2">
    <source>
        <dbReference type="ARBA" id="ARBA00004324"/>
    </source>
</evidence>
<evidence type="ECO:0000256" key="6">
    <source>
        <dbReference type="ARBA" id="ARBA00012527"/>
    </source>
</evidence>
<evidence type="ECO:0000256" key="18">
    <source>
        <dbReference type="ARBA" id="ARBA00023242"/>
    </source>
</evidence>
<evidence type="ECO:0000259" key="25">
    <source>
        <dbReference type="PROSITE" id="PS51462"/>
    </source>
</evidence>
<feature type="region of interest" description="Disordered" evidence="23">
    <location>
        <begin position="192"/>
        <end position="257"/>
    </location>
</feature>
<dbReference type="InterPro" id="IPR000086">
    <property type="entry name" value="NUDIX_hydrolase_dom"/>
</dbReference>
<comment type="similarity">
    <text evidence="4">Belongs to the SRY family.</text>
</comment>
<dbReference type="Pfam" id="PF00505">
    <property type="entry name" value="HMG_box"/>
    <property type="match status" value="1"/>
</dbReference>
<keyword evidence="15 22" id="KW-0238">DNA-binding</keyword>
<dbReference type="CDD" id="cd22004">
    <property type="entry name" value="HMG-box_SOX"/>
    <property type="match status" value="1"/>
</dbReference>
<keyword evidence="8" id="KW-0963">Cytoplasm</keyword>
<keyword evidence="11" id="KW-0378">Hydrolase</keyword>
<feature type="compositionally biased region" description="Basic residues" evidence="23">
    <location>
        <begin position="247"/>
        <end position="257"/>
    </location>
</feature>
<evidence type="ECO:0000256" key="4">
    <source>
        <dbReference type="ARBA" id="ARBA00005998"/>
    </source>
</evidence>
<evidence type="ECO:0000256" key="8">
    <source>
        <dbReference type="ARBA" id="ARBA00022490"/>
    </source>
</evidence>
<dbReference type="InterPro" id="IPR015797">
    <property type="entry name" value="NUDIX_hydrolase-like_dom_sf"/>
</dbReference>
<dbReference type="GO" id="GO:0000978">
    <property type="term" value="F:RNA polymerase II cis-regulatory region sequence-specific DNA binding"/>
    <property type="evidence" value="ECO:0007669"/>
    <property type="project" value="TreeGrafter"/>
</dbReference>
<dbReference type="FunFam" id="1.10.30.10:FF:000002">
    <property type="entry name" value="transcription factor Sox-2"/>
    <property type="match status" value="1"/>
</dbReference>
<evidence type="ECO:0000256" key="3">
    <source>
        <dbReference type="ARBA" id="ARBA00004496"/>
    </source>
</evidence>
<keyword evidence="16" id="KW-0010">Activator</keyword>
<evidence type="ECO:0000259" key="24">
    <source>
        <dbReference type="PROSITE" id="PS50118"/>
    </source>
</evidence>
<keyword evidence="9" id="KW-0479">Metal-binding</keyword>
<evidence type="ECO:0000256" key="17">
    <source>
        <dbReference type="ARBA" id="ARBA00023163"/>
    </source>
</evidence>
<dbReference type="GO" id="GO:0046872">
    <property type="term" value="F:metal ion binding"/>
    <property type="evidence" value="ECO:0007669"/>
    <property type="project" value="UniProtKB-KW"/>
</dbReference>
<keyword evidence="12" id="KW-0460">Magnesium</keyword>
<comment type="function">
    <text evidence="21">Transcriptional regulator that controls a genetic switch in male development. It is necessary and sufficient for initiating male sex determination by directing the development of supporting cell precursors (pre-Sertoli cells) as Sertoli rather than granulosa cells. Involved in different aspects of gene regulation including promoter activation or repression. Binds to the DNA consensus sequence 5'-[AT]AACAA[AT]-3'. SRY HMG box recognizes DNA by partial intercalation in the minor groove and promotes DNA bending. Also involved in pre-mRNA splicing. In male adult brain involved in the maintenance of motor functions of dopaminergic neurons.</text>
</comment>
<dbReference type="InterPro" id="IPR020084">
    <property type="entry name" value="NUDIX_hydrolase_CS"/>
</dbReference>
<comment type="cofactor">
    <cofactor evidence="1">
        <name>Mg(2+)</name>
        <dbReference type="ChEBI" id="CHEBI:18420"/>
    </cofactor>
</comment>
<keyword evidence="14" id="KW-0726">Sexual differentiation</keyword>
<evidence type="ECO:0000256" key="14">
    <source>
        <dbReference type="ARBA" id="ARBA00022928"/>
    </source>
</evidence>
<organism evidence="26">
    <name type="scientific">Amphimedon queenslandica</name>
    <name type="common">Sponge</name>
    <dbReference type="NCBI Taxonomy" id="400682"/>
    <lineage>
        <taxon>Eukaryota</taxon>
        <taxon>Metazoa</taxon>
        <taxon>Porifera</taxon>
        <taxon>Demospongiae</taxon>
        <taxon>Heteroscleromorpha</taxon>
        <taxon>Haplosclerida</taxon>
        <taxon>Niphatidae</taxon>
        <taxon>Amphimedon</taxon>
    </lineage>
</organism>
<dbReference type="SUPFAM" id="SSF55811">
    <property type="entry name" value="Nudix"/>
    <property type="match status" value="1"/>
</dbReference>
<dbReference type="InterPro" id="IPR050140">
    <property type="entry name" value="SRY-related_HMG-box_TF-like"/>
</dbReference>
<feature type="domain" description="Nudix hydrolase" evidence="25">
    <location>
        <begin position="59"/>
        <end position="186"/>
    </location>
</feature>
<dbReference type="eggNOG" id="KOG0527">
    <property type="taxonomic scope" value="Eukaryota"/>
</dbReference>
<comment type="subcellular location">
    <subcellularLocation>
        <location evidence="3">Cytoplasm</location>
    </subcellularLocation>
    <subcellularLocation>
        <location evidence="2">Nucleus speckle</location>
    </subcellularLocation>
</comment>
<feature type="DNA-binding region" description="HMG box" evidence="22">
    <location>
        <begin position="256"/>
        <end position="324"/>
    </location>
</feature>
<dbReference type="InterPro" id="IPR009071">
    <property type="entry name" value="HMG_box_dom"/>
</dbReference>
<evidence type="ECO:0000256" key="19">
    <source>
        <dbReference type="ARBA" id="ARBA00032498"/>
    </source>
</evidence>
<evidence type="ECO:0000256" key="20">
    <source>
        <dbReference type="ARBA" id="ARBA00033994"/>
    </source>
</evidence>
<dbReference type="GO" id="GO:0005516">
    <property type="term" value="F:calmodulin binding"/>
    <property type="evidence" value="ECO:0007669"/>
    <property type="project" value="UniProtKB-KW"/>
</dbReference>
<evidence type="ECO:0000313" key="26">
    <source>
        <dbReference type="EnsemblMetazoa" id="Aqu2.1.36225_001"/>
    </source>
</evidence>
<dbReference type="SMART" id="SM00398">
    <property type="entry name" value="HMG"/>
    <property type="match status" value="1"/>
</dbReference>
<dbReference type="GO" id="GO:0016607">
    <property type="term" value="C:nuclear speck"/>
    <property type="evidence" value="ECO:0007669"/>
    <property type="project" value="UniProtKB-SubCell"/>
</dbReference>
<dbReference type="GO" id="GO:0007548">
    <property type="term" value="P:sex differentiation"/>
    <property type="evidence" value="ECO:0007669"/>
    <property type="project" value="UniProtKB-KW"/>
</dbReference>
<reference evidence="26" key="1">
    <citation type="submission" date="2017-05" db="UniProtKB">
        <authorList>
            <consortium name="EnsemblMetazoa"/>
        </authorList>
    </citation>
    <scope>IDENTIFICATION</scope>
</reference>
<dbReference type="PROSITE" id="PS50118">
    <property type="entry name" value="HMG_BOX_2"/>
    <property type="match status" value="1"/>
</dbReference>
<evidence type="ECO:0000256" key="7">
    <source>
        <dbReference type="ARBA" id="ARBA00019052"/>
    </source>
</evidence>
<dbReference type="GO" id="GO:0008486">
    <property type="term" value="F:diphosphoinositol-polyphosphate diphosphatase activity"/>
    <property type="evidence" value="ECO:0007669"/>
    <property type="project" value="UniProtKB-EC"/>
</dbReference>
<dbReference type="Gene3D" id="3.90.79.10">
    <property type="entry name" value="Nucleoside Triphosphate Pyrophosphohydrolase"/>
    <property type="match status" value="1"/>
</dbReference>
<dbReference type="EC" id="3.6.1.52" evidence="6"/>
<dbReference type="PROSITE" id="PS00893">
    <property type="entry name" value="NUDIX_BOX"/>
    <property type="match status" value="1"/>
</dbReference>
<name>A0A1X7V7G7_AMPQE</name>
<dbReference type="SUPFAM" id="SSF47095">
    <property type="entry name" value="HMG-box"/>
    <property type="match status" value="1"/>
</dbReference>
<feature type="compositionally biased region" description="Basic and acidic residues" evidence="23">
    <location>
        <begin position="198"/>
        <end position="216"/>
    </location>
</feature>
<dbReference type="CDD" id="cd04666">
    <property type="entry name" value="NUDIX_DIPP2_like_Nudt4"/>
    <property type="match status" value="1"/>
</dbReference>
<protein>
    <recommendedName>
        <fullName evidence="7">Sex-determining region Y protein</fullName>
        <ecNumber evidence="6">3.6.1.52</ecNumber>
    </recommendedName>
    <alternativeName>
        <fullName evidence="19">Testis-determining factor</fullName>
    </alternativeName>
</protein>
<evidence type="ECO:0000256" key="22">
    <source>
        <dbReference type="PROSITE-ProRule" id="PRU00267"/>
    </source>
</evidence>
<dbReference type="Pfam" id="PF00293">
    <property type="entry name" value="NUDIX"/>
    <property type="match status" value="1"/>
</dbReference>
<feature type="domain" description="HMG box" evidence="24">
    <location>
        <begin position="256"/>
        <end position="324"/>
    </location>
</feature>
<dbReference type="InterPro" id="IPR047198">
    <property type="entry name" value="DDP-like_NUDIX"/>
</dbReference>
<dbReference type="AlphaFoldDB" id="A0A1X7V7G7"/>
<dbReference type="PRINTS" id="PR00886">
    <property type="entry name" value="HIGHMOBLTY12"/>
</dbReference>
<dbReference type="GO" id="GO:0005737">
    <property type="term" value="C:cytoplasm"/>
    <property type="evidence" value="ECO:0007669"/>
    <property type="project" value="UniProtKB-SubCell"/>
</dbReference>
<evidence type="ECO:0000256" key="9">
    <source>
        <dbReference type="ARBA" id="ARBA00022723"/>
    </source>
</evidence>